<evidence type="ECO:0000313" key="2">
    <source>
        <dbReference type="Proteomes" id="UP000299102"/>
    </source>
</evidence>
<organism evidence="1 2">
    <name type="scientific">Eumeta variegata</name>
    <name type="common">Bagworm moth</name>
    <name type="synonym">Eumeta japonica</name>
    <dbReference type="NCBI Taxonomy" id="151549"/>
    <lineage>
        <taxon>Eukaryota</taxon>
        <taxon>Metazoa</taxon>
        <taxon>Ecdysozoa</taxon>
        <taxon>Arthropoda</taxon>
        <taxon>Hexapoda</taxon>
        <taxon>Insecta</taxon>
        <taxon>Pterygota</taxon>
        <taxon>Neoptera</taxon>
        <taxon>Endopterygota</taxon>
        <taxon>Lepidoptera</taxon>
        <taxon>Glossata</taxon>
        <taxon>Ditrysia</taxon>
        <taxon>Tineoidea</taxon>
        <taxon>Psychidae</taxon>
        <taxon>Oiketicinae</taxon>
        <taxon>Eumeta</taxon>
    </lineage>
</organism>
<dbReference type="EMBL" id="BGZK01000115">
    <property type="protein sequence ID" value="GBP20159.1"/>
    <property type="molecule type" value="Genomic_DNA"/>
</dbReference>
<dbReference type="Proteomes" id="UP000299102">
    <property type="component" value="Unassembled WGS sequence"/>
</dbReference>
<name>A0A4C1U1J2_EUMVA</name>
<proteinExistence type="predicted"/>
<evidence type="ECO:0000313" key="1">
    <source>
        <dbReference type="EMBL" id="GBP20159.1"/>
    </source>
</evidence>
<dbReference type="AlphaFoldDB" id="A0A4C1U1J2"/>
<sequence length="111" mass="12690">MKFRPRRRSRRHRVNSFIFHVDRSRCLSLDPVVVPGFHPYPGPALDVGSGLELDSGSVQNIHDVIKKAVTKEDSARGSARVDRMHSFSLHIDRSISIIDHNTDRYPVLFRS</sequence>
<comment type="caution">
    <text evidence="1">The sequence shown here is derived from an EMBL/GenBank/DDBJ whole genome shotgun (WGS) entry which is preliminary data.</text>
</comment>
<keyword evidence="2" id="KW-1185">Reference proteome</keyword>
<reference evidence="1 2" key="1">
    <citation type="journal article" date="2019" name="Commun. Biol.">
        <title>The bagworm genome reveals a unique fibroin gene that provides high tensile strength.</title>
        <authorList>
            <person name="Kono N."/>
            <person name="Nakamura H."/>
            <person name="Ohtoshi R."/>
            <person name="Tomita M."/>
            <person name="Numata K."/>
            <person name="Arakawa K."/>
        </authorList>
    </citation>
    <scope>NUCLEOTIDE SEQUENCE [LARGE SCALE GENOMIC DNA]</scope>
</reference>
<gene>
    <name evidence="1" type="ORF">EVAR_5589_1</name>
</gene>
<protein>
    <submittedName>
        <fullName evidence="1">Uncharacterized protein</fullName>
    </submittedName>
</protein>
<accession>A0A4C1U1J2</accession>